<organism evidence="8 9">
    <name type="scientific">Candidatus Doudnabacteria bacterium Gr01-1014_77</name>
    <dbReference type="NCBI Taxonomy" id="2017133"/>
    <lineage>
        <taxon>Bacteria</taxon>
        <taxon>Candidatus Doudnaibacteriota</taxon>
    </lineage>
</organism>
<name>A0A554JAP5_9BACT</name>
<feature type="transmembrane region" description="Helical" evidence="6">
    <location>
        <begin position="44"/>
        <end position="64"/>
    </location>
</feature>
<comment type="similarity">
    <text evidence="2">Belongs to the GtrA family.</text>
</comment>
<dbReference type="PANTHER" id="PTHR38459">
    <property type="entry name" value="PROPHAGE BACTOPRENOL-LINKED GLUCOSE TRANSLOCASE HOMOLOG"/>
    <property type="match status" value="1"/>
</dbReference>
<keyword evidence="5 6" id="KW-0472">Membrane</keyword>
<evidence type="ECO:0000256" key="2">
    <source>
        <dbReference type="ARBA" id="ARBA00009399"/>
    </source>
</evidence>
<dbReference type="GO" id="GO:0005886">
    <property type="term" value="C:plasma membrane"/>
    <property type="evidence" value="ECO:0007669"/>
    <property type="project" value="TreeGrafter"/>
</dbReference>
<evidence type="ECO:0000313" key="8">
    <source>
        <dbReference type="EMBL" id="TSC65433.1"/>
    </source>
</evidence>
<feature type="domain" description="GtrA/DPMS transmembrane" evidence="7">
    <location>
        <begin position="75"/>
        <end position="200"/>
    </location>
</feature>
<reference evidence="8 9" key="1">
    <citation type="submission" date="2017-07" db="EMBL/GenBank/DDBJ databases">
        <title>Mechanisms for carbon and nitrogen cycling indicate functional differentiation within the Candidate Phyla Radiation.</title>
        <authorList>
            <person name="Danczak R.E."/>
            <person name="Johnston M.D."/>
            <person name="Kenah C."/>
            <person name="Slattery M."/>
            <person name="Wrighton K.C."/>
            <person name="Wilkins M.J."/>
        </authorList>
    </citation>
    <scope>NUCLEOTIDE SEQUENCE [LARGE SCALE GENOMIC DNA]</scope>
    <source>
        <strain evidence="8">Gr01-1014_77</strain>
    </source>
</reference>
<dbReference type="GO" id="GO:0000271">
    <property type="term" value="P:polysaccharide biosynthetic process"/>
    <property type="evidence" value="ECO:0007669"/>
    <property type="project" value="InterPro"/>
</dbReference>
<evidence type="ECO:0000256" key="6">
    <source>
        <dbReference type="SAM" id="Phobius"/>
    </source>
</evidence>
<dbReference type="Pfam" id="PF04138">
    <property type="entry name" value="GtrA_DPMS_TM"/>
    <property type="match status" value="1"/>
</dbReference>
<keyword evidence="4 6" id="KW-1133">Transmembrane helix</keyword>
<dbReference type="Proteomes" id="UP000319613">
    <property type="component" value="Unassembled WGS sequence"/>
</dbReference>
<dbReference type="InterPro" id="IPR051401">
    <property type="entry name" value="GtrA_CellWall_Glycosyl"/>
</dbReference>
<evidence type="ECO:0000259" key="7">
    <source>
        <dbReference type="Pfam" id="PF04138"/>
    </source>
</evidence>
<feature type="transmembrane region" description="Helical" evidence="6">
    <location>
        <begin position="12"/>
        <end position="32"/>
    </location>
</feature>
<comment type="subcellular location">
    <subcellularLocation>
        <location evidence="1">Membrane</location>
        <topology evidence="1">Multi-pass membrane protein</topology>
    </subcellularLocation>
</comment>
<dbReference type="AlphaFoldDB" id="A0A554JAP5"/>
<feature type="transmembrane region" description="Helical" evidence="6">
    <location>
        <begin position="144"/>
        <end position="167"/>
    </location>
</feature>
<protein>
    <recommendedName>
        <fullName evidence="7">GtrA/DPMS transmembrane domain-containing protein</fullName>
    </recommendedName>
</protein>
<evidence type="ECO:0000256" key="3">
    <source>
        <dbReference type="ARBA" id="ARBA00022692"/>
    </source>
</evidence>
<sequence>MNGKQLKRADYEYALFLGLTIGLFLLPVVSGLGLSFPGFLLDSVLFFGFPLFGLSYIFIAKHLFGHVKVLWEFSKYFLIGLANTAVHFGVLNILINITGVVSGWPLLLISALSFTAAITHSYIWSTHWSFEVSKHRTYREFKKFFEVSFVSLLLSITIVFFITEIFAKGSPSVFVANFANAVAALTTLFSNFIGYKLLVFNSKKH</sequence>
<evidence type="ECO:0000256" key="1">
    <source>
        <dbReference type="ARBA" id="ARBA00004141"/>
    </source>
</evidence>
<dbReference type="PANTHER" id="PTHR38459:SF1">
    <property type="entry name" value="PROPHAGE BACTOPRENOL-LINKED GLUCOSE TRANSLOCASE HOMOLOG"/>
    <property type="match status" value="1"/>
</dbReference>
<keyword evidence="3 6" id="KW-0812">Transmembrane</keyword>
<proteinExistence type="inferred from homology"/>
<evidence type="ECO:0000313" key="9">
    <source>
        <dbReference type="Proteomes" id="UP000319613"/>
    </source>
</evidence>
<feature type="transmembrane region" description="Helical" evidence="6">
    <location>
        <begin position="173"/>
        <end position="195"/>
    </location>
</feature>
<dbReference type="InterPro" id="IPR007267">
    <property type="entry name" value="GtrA_DPMS_TM"/>
</dbReference>
<feature type="transmembrane region" description="Helical" evidence="6">
    <location>
        <begin position="76"/>
        <end position="97"/>
    </location>
</feature>
<evidence type="ECO:0000256" key="5">
    <source>
        <dbReference type="ARBA" id="ARBA00023136"/>
    </source>
</evidence>
<dbReference type="EMBL" id="VMFF01000046">
    <property type="protein sequence ID" value="TSC65433.1"/>
    <property type="molecule type" value="Genomic_DNA"/>
</dbReference>
<comment type="caution">
    <text evidence="8">The sequence shown here is derived from an EMBL/GenBank/DDBJ whole genome shotgun (WGS) entry which is preliminary data.</text>
</comment>
<evidence type="ECO:0000256" key="4">
    <source>
        <dbReference type="ARBA" id="ARBA00022989"/>
    </source>
</evidence>
<accession>A0A554JAP5</accession>
<feature type="transmembrane region" description="Helical" evidence="6">
    <location>
        <begin position="103"/>
        <end position="123"/>
    </location>
</feature>
<gene>
    <name evidence="8" type="ORF">G01um101477_486</name>
</gene>